<feature type="region of interest" description="Disordered" evidence="2">
    <location>
        <begin position="248"/>
        <end position="275"/>
    </location>
</feature>
<dbReference type="Proteomes" id="UP000000598">
    <property type="component" value="Chromosome F"/>
</dbReference>
<feature type="compositionally biased region" description="Basic residues" evidence="2">
    <location>
        <begin position="1"/>
        <end position="23"/>
    </location>
</feature>
<keyword evidence="5" id="KW-1185">Reference proteome</keyword>
<dbReference type="Gene3D" id="6.10.140.1820">
    <property type="match status" value="1"/>
</dbReference>
<dbReference type="EMBL" id="CR382126">
    <property type="protein sequence ID" value="CAG98392.1"/>
    <property type="molecule type" value="Genomic_DNA"/>
</dbReference>
<dbReference type="PaxDb" id="284590-Q6CK55"/>
<evidence type="ECO:0000313" key="5">
    <source>
        <dbReference type="Proteomes" id="UP000000598"/>
    </source>
</evidence>
<name>Q6CK55_KLULA</name>
<dbReference type="InterPro" id="IPR031556">
    <property type="entry name" value="SIR4_SID"/>
</dbReference>
<feature type="compositionally biased region" description="Basic and acidic residues" evidence="2">
    <location>
        <begin position="406"/>
        <end position="420"/>
    </location>
</feature>
<feature type="compositionally biased region" description="Polar residues" evidence="2">
    <location>
        <begin position="51"/>
        <end position="61"/>
    </location>
</feature>
<feature type="compositionally biased region" description="Polar residues" evidence="2">
    <location>
        <begin position="793"/>
        <end position="808"/>
    </location>
</feature>
<keyword evidence="1" id="KW-0175">Coiled coil</keyword>
<feature type="coiled-coil region" evidence="1">
    <location>
        <begin position="1081"/>
        <end position="1129"/>
    </location>
</feature>
<feature type="compositionally biased region" description="Low complexity" evidence="2">
    <location>
        <begin position="62"/>
        <end position="74"/>
    </location>
</feature>
<feature type="domain" description="Sir4 SID" evidence="3">
    <location>
        <begin position="513"/>
        <end position="657"/>
    </location>
</feature>
<feature type="compositionally biased region" description="Polar residues" evidence="2">
    <location>
        <begin position="127"/>
        <end position="143"/>
    </location>
</feature>
<feature type="compositionally biased region" description="Basic and acidic residues" evidence="2">
    <location>
        <begin position="1276"/>
        <end position="1300"/>
    </location>
</feature>
<feature type="region of interest" description="Disordered" evidence="2">
    <location>
        <begin position="400"/>
        <end position="505"/>
    </location>
</feature>
<dbReference type="Pfam" id="PF16991">
    <property type="entry name" value="SIR4_SID"/>
    <property type="match status" value="1"/>
</dbReference>
<feature type="compositionally biased region" description="Basic and acidic residues" evidence="2">
    <location>
        <begin position="921"/>
        <end position="941"/>
    </location>
</feature>
<protein>
    <submittedName>
        <fullName evidence="4">KLLA0F13420p</fullName>
    </submittedName>
</protein>
<feature type="compositionally biased region" description="Polar residues" evidence="2">
    <location>
        <begin position="1138"/>
        <end position="1166"/>
    </location>
</feature>
<accession>Q6CK55</accession>
<proteinExistence type="predicted"/>
<sequence>MMNKHDKQRHPSQKQKHRNKQRHFQKDRLGKKIDSKKSEADNDQIPILSFLRQNMDTKQNLTSRPGSSSTPTTPQVYRRSKTVNSKTSRSEENSKVRTSQVRSGWDRPFSSRQPSPSPSPAASGSQYQKQKSYTNRKSSTSHTEMLKSLYVGDSKVSSPPQSNIDKAPQRKPLERTGLSKRVVEDEVLRRQQSSLSSSGRIHKHIESPFQRNSKPVSKSIVKAPNKVNFAFETSLNDIDLNLLTRARASSGGTPTSKGSAAVPAAPKTKNKTDSQVSKIANEIQNSNKSRISKANSPIQRTTTTTSNIPSEAKELYNMLSSRLKRRNVLFDKKGTINSENNDKTGASVKVESSHVEIIGSKRDHTHTSFMELPSMQATIADLAKTTSLVKENSAQIEVDRNLIGPERSRKNEKEFQDLETRTSSPAKESLASPSADTPERKVPQLDLTSPSFDSTPGVTEKMDLKEVPSPEYPSSAGQAVQQSESSQISHVIQQAEGADSGSHHGIQVESSELNIPTIFEKKDNPQAASASGTFHHVDEKQSTEETAKLLALSDTSSETSSDGSSSGHYVGDFQLLNTMKARMVGPKVAKWKAFNKSKFKDLMKYLIAEHTPLAARSDVSCSNDICNIRNYESVEVHHLQKLPPRLRYLELESPSNNFISKPLRANNRVEKLRKDELYNGSKQKRRTRGSAPDSEGSKKPLIERQIEDGNVSEKTPQEPTTSIPGETDVNEKVLEPIEDIEMLPTFISSSNRLEPDANTLSAHALPSSVIGVKKQPSLTTVNKFPASFENGLQPDNAQASTEIETNEGNSKKGKDELHFDPEKCEDVTQFRKEYLALRASISKDDTCSSSLVNEDLNKTEVIQNLTSEIIQSEMKIASLVGINHQLREKLEELEKIQAKLVQELDTVLLESKGSFSAGTAKEAEVNNKDKTESINNEQAREKSLTAAHGKLISKVEKDLVEIEALNKNVTERLFEIKRIKDREVENHPIIKQLRDTLEGERAHFESQLALEKQKVSNLKAALLSRHGKNDINEEVKPAAPLDGKKLEELQAELSSTRLYARAQHNAAKHLQTECSTYRNLLSEKKHKYNELNSKVALASKQCAQLRSTNAHLRNKLQSLEDVVSKISSNTKSKLKPSSYDSQNTQRSISGGSEVQQSSLTPAQYEQNAPKKLPKSNGAITYIDENEILTKDILNDEVRKLNMTVLDLQRRIKTLTKLETNVGPLSVFCEKEKLSIRDVVDRLHWIKRLESTIAKMANEKADMTAKVKDLETALSQSKEKVDRYEEYSSKSQKVDKPRPNGEDPVALKETIVRLLKERKKLTAILKNQAESKERDPN</sequence>
<feature type="region of interest" description="Disordered" evidence="2">
    <location>
        <begin position="789"/>
        <end position="818"/>
    </location>
</feature>
<feature type="compositionally biased region" description="Basic and acidic residues" evidence="2">
    <location>
        <begin position="809"/>
        <end position="818"/>
    </location>
</feature>
<feature type="compositionally biased region" description="Polar residues" evidence="2">
    <location>
        <begin position="446"/>
        <end position="457"/>
    </location>
</feature>
<feature type="compositionally biased region" description="Polar residues" evidence="2">
    <location>
        <begin position="712"/>
        <end position="724"/>
    </location>
</feature>
<feature type="compositionally biased region" description="Polar residues" evidence="2">
    <location>
        <begin position="421"/>
        <end position="435"/>
    </location>
</feature>
<evidence type="ECO:0000256" key="1">
    <source>
        <dbReference type="SAM" id="Coils"/>
    </source>
</evidence>
<feature type="region of interest" description="Disordered" evidence="2">
    <location>
        <begin position="290"/>
        <end position="309"/>
    </location>
</feature>
<feature type="region of interest" description="Disordered" evidence="2">
    <location>
        <begin position="1130"/>
        <end position="1175"/>
    </location>
</feature>
<evidence type="ECO:0000259" key="3">
    <source>
        <dbReference type="Pfam" id="PF16991"/>
    </source>
</evidence>
<feature type="region of interest" description="Disordered" evidence="2">
    <location>
        <begin position="919"/>
        <end position="941"/>
    </location>
</feature>
<dbReference type="HOGENOM" id="CLU_258704_0_0_1"/>
<evidence type="ECO:0000313" key="4">
    <source>
        <dbReference type="EMBL" id="CAG98392.1"/>
    </source>
</evidence>
<feature type="compositionally biased region" description="Polar residues" evidence="2">
    <location>
        <begin position="475"/>
        <end position="492"/>
    </location>
</feature>
<reference evidence="4 5" key="1">
    <citation type="journal article" date="2004" name="Nature">
        <title>Genome evolution in yeasts.</title>
        <authorList>
            <consortium name="Genolevures"/>
            <person name="Dujon B."/>
            <person name="Sherman D."/>
            <person name="Fischer G."/>
            <person name="Durrens P."/>
            <person name="Casaregola S."/>
            <person name="Lafontaine I."/>
            <person name="de Montigny J."/>
            <person name="Marck C."/>
            <person name="Neuveglise C."/>
            <person name="Talla E."/>
            <person name="Goffard N."/>
            <person name="Frangeul L."/>
            <person name="Aigle M."/>
            <person name="Anthouard V."/>
            <person name="Babour A."/>
            <person name="Barbe V."/>
            <person name="Barnay S."/>
            <person name="Blanchin S."/>
            <person name="Beckerich J.M."/>
            <person name="Beyne E."/>
            <person name="Bleykasten C."/>
            <person name="Boisrame A."/>
            <person name="Boyer J."/>
            <person name="Cattolico L."/>
            <person name="Confanioleri F."/>
            <person name="de Daruvar A."/>
            <person name="Despons L."/>
            <person name="Fabre E."/>
            <person name="Fairhead C."/>
            <person name="Ferry-Dumazet H."/>
            <person name="Groppi A."/>
            <person name="Hantraye F."/>
            <person name="Hennequin C."/>
            <person name="Jauniaux N."/>
            <person name="Joyet P."/>
            <person name="Kachouri R."/>
            <person name="Kerrest A."/>
            <person name="Koszul R."/>
            <person name="Lemaire M."/>
            <person name="Lesur I."/>
            <person name="Ma L."/>
            <person name="Muller H."/>
            <person name="Nicaud J.M."/>
            <person name="Nikolski M."/>
            <person name="Oztas S."/>
            <person name="Ozier-Kalogeropoulos O."/>
            <person name="Pellenz S."/>
            <person name="Potier S."/>
            <person name="Richard G.F."/>
            <person name="Straub M.L."/>
            <person name="Suleau A."/>
            <person name="Swennene D."/>
            <person name="Tekaia F."/>
            <person name="Wesolowski-Louvel M."/>
            <person name="Westhof E."/>
            <person name="Wirth B."/>
            <person name="Zeniou-Meyer M."/>
            <person name="Zivanovic I."/>
            <person name="Bolotin-Fukuhara M."/>
            <person name="Thierry A."/>
            <person name="Bouchier C."/>
            <person name="Caudron B."/>
            <person name="Scarpelli C."/>
            <person name="Gaillardin C."/>
            <person name="Weissenbach J."/>
            <person name="Wincker P."/>
            <person name="Souciet J.L."/>
        </authorList>
    </citation>
    <scope>NUCLEOTIDE SEQUENCE [LARGE SCALE GENOMIC DNA]</scope>
    <source>
        <strain evidence="5">ATCC 8585 / CBS 2359 / DSM 70799 / NBRC 1267 / NRRL Y-1140 / WM37</strain>
    </source>
</reference>
<dbReference type="GeneID" id="2896021"/>
<gene>
    <name evidence="4" type="ORF">KLLA0_F13420g</name>
</gene>
<feature type="compositionally biased region" description="Basic and acidic residues" evidence="2">
    <location>
        <begin position="24"/>
        <end position="40"/>
    </location>
</feature>
<feature type="compositionally biased region" description="Basic and acidic residues" evidence="2">
    <location>
        <begin position="695"/>
        <end position="707"/>
    </location>
</feature>
<dbReference type="KEGG" id="kla:KLLA0_F13420g"/>
<feature type="region of interest" description="Disordered" evidence="2">
    <location>
        <begin position="1276"/>
        <end position="1304"/>
    </location>
</feature>
<organism evidence="4 5">
    <name type="scientific">Kluyveromyces lactis (strain ATCC 8585 / CBS 2359 / DSM 70799 / NBRC 1267 / NRRL Y-1140 / WM37)</name>
    <name type="common">Yeast</name>
    <name type="synonym">Candida sphaerica</name>
    <dbReference type="NCBI Taxonomy" id="284590"/>
    <lineage>
        <taxon>Eukaryota</taxon>
        <taxon>Fungi</taxon>
        <taxon>Dikarya</taxon>
        <taxon>Ascomycota</taxon>
        <taxon>Saccharomycotina</taxon>
        <taxon>Saccharomycetes</taxon>
        <taxon>Saccharomycetales</taxon>
        <taxon>Saccharomycetaceae</taxon>
        <taxon>Kluyveromyces</taxon>
    </lineage>
</organism>
<dbReference type="STRING" id="284590.Q6CK55"/>
<feature type="compositionally biased region" description="Low complexity" evidence="2">
    <location>
        <begin position="107"/>
        <end position="126"/>
    </location>
</feature>
<dbReference type="RefSeq" id="XP_455684.1">
    <property type="nucleotide sequence ID" value="XM_455684.1"/>
</dbReference>
<evidence type="ECO:0000256" key="2">
    <source>
        <dbReference type="SAM" id="MobiDB-lite"/>
    </source>
</evidence>
<feature type="compositionally biased region" description="Polar residues" evidence="2">
    <location>
        <begin position="155"/>
        <end position="164"/>
    </location>
</feature>
<dbReference type="InParanoid" id="Q6CK55"/>
<feature type="region of interest" description="Disordered" evidence="2">
    <location>
        <begin position="1"/>
        <end position="212"/>
    </location>
</feature>
<feature type="region of interest" description="Disordered" evidence="2">
    <location>
        <begin position="670"/>
        <end position="726"/>
    </location>
</feature>